<evidence type="ECO:0000256" key="1">
    <source>
        <dbReference type="SAM" id="MobiDB-lite"/>
    </source>
</evidence>
<feature type="region of interest" description="Disordered" evidence="1">
    <location>
        <begin position="1"/>
        <end position="27"/>
    </location>
</feature>
<evidence type="ECO:0000313" key="3">
    <source>
        <dbReference type="Proteomes" id="UP000886818"/>
    </source>
</evidence>
<evidence type="ECO:0000313" key="2">
    <source>
        <dbReference type="EMBL" id="QXM05302.1"/>
    </source>
</evidence>
<organism evidence="2 3">
    <name type="scientific">Crassaminicella indica</name>
    <dbReference type="NCBI Taxonomy" id="2855394"/>
    <lineage>
        <taxon>Bacteria</taxon>
        <taxon>Bacillati</taxon>
        <taxon>Bacillota</taxon>
        <taxon>Clostridia</taxon>
        <taxon>Eubacteriales</taxon>
        <taxon>Clostridiaceae</taxon>
        <taxon>Crassaminicella</taxon>
    </lineage>
</organism>
<reference evidence="2" key="1">
    <citation type="submission" date="2021-07" db="EMBL/GenBank/DDBJ databases">
        <title>Complete genome sequence of Crassaminicella sp. 143-21, isolated from a deep-sea hydrothermal vent.</title>
        <authorList>
            <person name="Li X."/>
        </authorList>
    </citation>
    <scope>NUCLEOTIDE SEQUENCE</scope>
    <source>
        <strain evidence="2">143-21</strain>
    </source>
</reference>
<accession>A0ABX8RAK9</accession>
<gene>
    <name evidence="2" type="ORF">KVH43_07815</name>
</gene>
<dbReference type="EMBL" id="CP078093">
    <property type="protein sequence ID" value="QXM05302.1"/>
    <property type="molecule type" value="Genomic_DNA"/>
</dbReference>
<sequence>MKNDKGIHSDSERPQDRIDATYNKENHPIIEKTQNAYVMPLDMQRDVDIIDTFRFYEDTTKVTKKRDV</sequence>
<proteinExistence type="predicted"/>
<dbReference type="Proteomes" id="UP000886818">
    <property type="component" value="Chromosome"/>
</dbReference>
<name>A0ABX8RAK9_9CLOT</name>
<dbReference type="RefSeq" id="WP_218282002.1">
    <property type="nucleotide sequence ID" value="NZ_CP078093.1"/>
</dbReference>
<keyword evidence="3" id="KW-1185">Reference proteome</keyword>
<protein>
    <submittedName>
        <fullName evidence="2">Uncharacterized protein</fullName>
    </submittedName>
</protein>